<accession>A0A1N6FR54</accession>
<sequence length="388" mass="43108">MNPHYILFDTPERDQLFPFTHTRAVAACKTGLLTIREKWERWLQTSPISYITMDYLEAKYPLIKAPKNAVNVLVNGHLLPSVALLKTIRKMTAGQELYKNGRLLVKVVSGDDFFLPPSQSRIDFEGEVMRIDQPWHITQYNDRAIRDDFELLTKGRTSAPISSTNQVFNAEQVFIEPGASVECSVLNAMNGPIYIGKDALIMEGCLIRGPFGIGENAVLKMGTKIYGATSIGHRCVVGGEVKNTVFFDNSNKAHDGYIGDAVIGEWCNLGAHTCCSNMKNNAREVRVWMESKNEAWSAGNKCGVLMGDYSRCGINTMFNTGTVVGVSSNVFGGNFPPKFVPSFSWGGSDTQERYRLNEALRDADSWMQLKGQELSPADVQILTHLFQG</sequence>
<dbReference type="RefSeq" id="WP_074239433.1">
    <property type="nucleotide sequence ID" value="NZ_FSRA01000001.1"/>
</dbReference>
<protein>
    <submittedName>
        <fullName evidence="3">UDP-N-acetylglucosamine diphosphorylase/glucosamine-1-phosphate N-acetyltransferase</fullName>
    </submittedName>
</protein>
<gene>
    <name evidence="3" type="ORF">SAMN04488055_2364</name>
</gene>
<dbReference type="AlphaFoldDB" id="A0A1N6FR54"/>
<dbReference type="PANTHER" id="PTHR43584">
    <property type="entry name" value="NUCLEOTIDYL TRANSFERASE"/>
    <property type="match status" value="1"/>
</dbReference>
<proteinExistence type="predicted"/>
<evidence type="ECO:0000313" key="4">
    <source>
        <dbReference type="Proteomes" id="UP000185003"/>
    </source>
</evidence>
<dbReference type="InterPro" id="IPR050065">
    <property type="entry name" value="GlmU-like"/>
</dbReference>
<dbReference type="InterPro" id="IPR011004">
    <property type="entry name" value="Trimer_LpxA-like_sf"/>
</dbReference>
<dbReference type="PANTHER" id="PTHR43584:SF8">
    <property type="entry name" value="N-ACETYLMURAMATE ALPHA-1-PHOSPHATE URIDYLYLTRANSFERASE"/>
    <property type="match status" value="1"/>
</dbReference>
<dbReference type="NCBIfam" id="TIGR03991">
    <property type="entry name" value="alt_bact_glmU"/>
    <property type="match status" value="1"/>
</dbReference>
<keyword evidence="1 3" id="KW-0808">Transferase</keyword>
<keyword evidence="2" id="KW-0012">Acyltransferase</keyword>
<evidence type="ECO:0000256" key="1">
    <source>
        <dbReference type="ARBA" id="ARBA00022679"/>
    </source>
</evidence>
<organism evidence="3 4">
    <name type="scientific">Chitinophaga niabensis</name>
    <dbReference type="NCBI Taxonomy" id="536979"/>
    <lineage>
        <taxon>Bacteria</taxon>
        <taxon>Pseudomonadati</taxon>
        <taxon>Bacteroidota</taxon>
        <taxon>Chitinophagia</taxon>
        <taxon>Chitinophagales</taxon>
        <taxon>Chitinophagaceae</taxon>
        <taxon>Chitinophaga</taxon>
    </lineage>
</organism>
<dbReference type="OrthoDB" id="9784832at2"/>
<dbReference type="Pfam" id="PF13562">
    <property type="entry name" value="NTP_transf_4"/>
    <property type="match status" value="1"/>
</dbReference>
<dbReference type="Gene3D" id="2.160.10.10">
    <property type="entry name" value="Hexapeptide repeat proteins"/>
    <property type="match status" value="1"/>
</dbReference>
<dbReference type="EMBL" id="FSRA01000001">
    <property type="protein sequence ID" value="SIN97714.1"/>
    <property type="molecule type" value="Genomic_DNA"/>
</dbReference>
<dbReference type="InterPro" id="IPR023917">
    <property type="entry name" value="Bifunctiontional_GlmU_bac-type"/>
</dbReference>
<reference evidence="3 4" key="1">
    <citation type="submission" date="2016-11" db="EMBL/GenBank/DDBJ databases">
        <authorList>
            <person name="Jaros S."/>
            <person name="Januszkiewicz K."/>
            <person name="Wedrychowicz H."/>
        </authorList>
    </citation>
    <scope>NUCLEOTIDE SEQUENCE [LARGE SCALE GENOMIC DNA]</scope>
    <source>
        <strain evidence="3 4">DSM 24787</strain>
    </source>
</reference>
<keyword evidence="4" id="KW-1185">Reference proteome</keyword>
<dbReference type="Proteomes" id="UP000185003">
    <property type="component" value="Unassembled WGS sequence"/>
</dbReference>
<dbReference type="GO" id="GO:0016746">
    <property type="term" value="F:acyltransferase activity"/>
    <property type="evidence" value="ECO:0007669"/>
    <property type="project" value="UniProtKB-KW"/>
</dbReference>
<dbReference type="STRING" id="536979.SAMN04488055_2364"/>
<dbReference type="SUPFAM" id="SSF51161">
    <property type="entry name" value="Trimeric LpxA-like enzymes"/>
    <property type="match status" value="1"/>
</dbReference>
<evidence type="ECO:0000313" key="3">
    <source>
        <dbReference type="EMBL" id="SIN97714.1"/>
    </source>
</evidence>
<evidence type="ECO:0000256" key="2">
    <source>
        <dbReference type="ARBA" id="ARBA00023315"/>
    </source>
</evidence>
<name>A0A1N6FR54_9BACT</name>
<dbReference type="GO" id="GO:0016779">
    <property type="term" value="F:nucleotidyltransferase activity"/>
    <property type="evidence" value="ECO:0007669"/>
    <property type="project" value="UniProtKB-ARBA"/>
</dbReference>